<name>A0A673M3J2_9TELE</name>
<keyword evidence="2" id="KW-1185">Reference proteome</keyword>
<dbReference type="Ensembl" id="ENSSRHT00000085991.1">
    <property type="protein sequence ID" value="ENSSRHP00000083731.1"/>
    <property type="gene ID" value="ENSSRHG00000041436.1"/>
</dbReference>
<accession>A0A673M3J2</accession>
<organism evidence="1 2">
    <name type="scientific">Sinocyclocheilus rhinocerous</name>
    <dbReference type="NCBI Taxonomy" id="307959"/>
    <lineage>
        <taxon>Eukaryota</taxon>
        <taxon>Metazoa</taxon>
        <taxon>Chordata</taxon>
        <taxon>Craniata</taxon>
        <taxon>Vertebrata</taxon>
        <taxon>Euteleostomi</taxon>
        <taxon>Actinopterygii</taxon>
        <taxon>Neopterygii</taxon>
        <taxon>Teleostei</taxon>
        <taxon>Ostariophysi</taxon>
        <taxon>Cypriniformes</taxon>
        <taxon>Cyprinidae</taxon>
        <taxon>Cyprininae</taxon>
        <taxon>Sinocyclocheilus</taxon>
    </lineage>
</organism>
<proteinExistence type="predicted"/>
<protein>
    <submittedName>
        <fullName evidence="1">Interleukin 13</fullName>
    </submittedName>
</protein>
<evidence type="ECO:0000313" key="2">
    <source>
        <dbReference type="Proteomes" id="UP000472270"/>
    </source>
</evidence>
<evidence type="ECO:0000313" key="1">
    <source>
        <dbReference type="Ensembl" id="ENSSRHP00000083731.1"/>
    </source>
</evidence>
<dbReference type="Proteomes" id="UP000472270">
    <property type="component" value="Unassembled WGS sequence"/>
</dbReference>
<dbReference type="AlphaFoldDB" id="A0A673M3J2"/>
<sequence>LQHIKLISLTVFSSFSISDNQIKSGDQIQRIQALVLRVISISLQREVLCQAEHELIKISWLSGAKYELFRFDKKLMRNLNMYNERHVKTCKPADEDQDPILLHAFLKNLLTCVKSAYSQVK</sequence>
<reference evidence="1" key="1">
    <citation type="submission" date="2025-08" db="UniProtKB">
        <authorList>
            <consortium name="Ensembl"/>
        </authorList>
    </citation>
    <scope>IDENTIFICATION</scope>
</reference>
<reference evidence="1" key="2">
    <citation type="submission" date="2025-09" db="UniProtKB">
        <authorList>
            <consortium name="Ensembl"/>
        </authorList>
    </citation>
    <scope>IDENTIFICATION</scope>
</reference>